<dbReference type="VEuPathDB" id="FungiDB:FUN_023467"/>
<proteinExistence type="predicted"/>
<dbReference type="Proteomes" id="UP000234323">
    <property type="component" value="Unassembled WGS sequence"/>
</dbReference>
<dbReference type="AlphaFoldDB" id="A0A2I1HLB2"/>
<keyword evidence="2" id="KW-1185">Reference proteome</keyword>
<comment type="caution">
    <text evidence="1">The sequence shown here is derived from an EMBL/GenBank/DDBJ whole genome shotgun (WGS) entry which is preliminary data.</text>
</comment>
<name>A0A2I1HLB2_9GLOM</name>
<organism evidence="1 2">
    <name type="scientific">Rhizophagus irregularis</name>
    <dbReference type="NCBI Taxonomy" id="588596"/>
    <lineage>
        <taxon>Eukaryota</taxon>
        <taxon>Fungi</taxon>
        <taxon>Fungi incertae sedis</taxon>
        <taxon>Mucoromycota</taxon>
        <taxon>Glomeromycotina</taxon>
        <taxon>Glomeromycetes</taxon>
        <taxon>Glomerales</taxon>
        <taxon>Glomeraceae</taxon>
        <taxon>Rhizophagus</taxon>
    </lineage>
</organism>
<protein>
    <submittedName>
        <fullName evidence="1">Uncharacterized protein</fullName>
    </submittedName>
</protein>
<gene>
    <name evidence="1" type="ORF">RhiirA4_482613</name>
</gene>
<accession>A0A2I1HLB2</accession>
<evidence type="ECO:0000313" key="1">
    <source>
        <dbReference type="EMBL" id="PKY59665.1"/>
    </source>
</evidence>
<dbReference type="EMBL" id="LLXI01003694">
    <property type="protein sequence ID" value="PKY59665.1"/>
    <property type="molecule type" value="Genomic_DNA"/>
</dbReference>
<reference evidence="1 2" key="1">
    <citation type="submission" date="2015-10" db="EMBL/GenBank/DDBJ databases">
        <title>Genome analyses suggest a sexual origin of heterokaryosis in a supposedly ancient asexual fungus.</title>
        <authorList>
            <person name="Ropars J."/>
            <person name="Sedzielewska K."/>
            <person name="Noel J."/>
            <person name="Charron P."/>
            <person name="Farinelli L."/>
            <person name="Marton T."/>
            <person name="Kruger M."/>
            <person name="Pelin A."/>
            <person name="Brachmann A."/>
            <person name="Corradi N."/>
        </authorList>
    </citation>
    <scope>NUCLEOTIDE SEQUENCE [LARGE SCALE GENOMIC DNA]</scope>
    <source>
        <strain evidence="1 2">A4</strain>
    </source>
</reference>
<sequence length="242" mass="27495">MHYKKDSALEEDRLAEVPVEDSIKVVRKISWECSCAAYLTDWNSIMQIHTTDDDVNGGAREDDYDLTQQLSSDILQTIEISKIVEIGILAFFYNISTRWYKDDKLKNNDLVQQAPISLCIESSSDIVNKNMAVYNEGSIDIAISTNSYDELIIGLCQGFLSSKQSIDSEQQIDLQNITNPVISTREGRLPSRAKRNLLSNIDNIQPSSEELQPNREKDTRKQCQKCSQRGHNRVTCKLLLVM</sequence>
<evidence type="ECO:0000313" key="2">
    <source>
        <dbReference type="Proteomes" id="UP000234323"/>
    </source>
</evidence>